<dbReference type="InterPro" id="IPR011006">
    <property type="entry name" value="CheY-like_superfamily"/>
</dbReference>
<dbReference type="eggNOG" id="COG2197">
    <property type="taxonomic scope" value="Bacteria"/>
</dbReference>
<organism evidence="7">
    <name type="scientific">Rhodopseudomonas palustris (strain BisA53)</name>
    <dbReference type="NCBI Taxonomy" id="316055"/>
    <lineage>
        <taxon>Bacteria</taxon>
        <taxon>Pseudomonadati</taxon>
        <taxon>Pseudomonadota</taxon>
        <taxon>Alphaproteobacteria</taxon>
        <taxon>Hyphomicrobiales</taxon>
        <taxon>Nitrobacteraceae</taxon>
        <taxon>Rhodopseudomonas</taxon>
    </lineage>
</organism>
<proteinExistence type="predicted"/>
<dbReference type="KEGG" id="rpe:RPE_0634"/>
<dbReference type="InterPro" id="IPR050482">
    <property type="entry name" value="Sensor_HK_TwoCompSys"/>
</dbReference>
<name>Q07TZ2_RHOP5</name>
<keyword evidence="2 7" id="KW-0418">Kinase</keyword>
<feature type="modified residue" description="4-aspartylphosphate" evidence="4">
    <location>
        <position position="59"/>
    </location>
</feature>
<dbReference type="InterPro" id="IPR036890">
    <property type="entry name" value="HATPase_C_sf"/>
</dbReference>
<dbReference type="PROSITE" id="PS50109">
    <property type="entry name" value="HIS_KIN"/>
    <property type="match status" value="1"/>
</dbReference>
<keyword evidence="3" id="KW-0902">Two-component regulatory system</keyword>
<keyword evidence="1 7" id="KW-0808">Transferase</keyword>
<dbReference type="AlphaFoldDB" id="Q07TZ2"/>
<dbReference type="CDD" id="cd00156">
    <property type="entry name" value="REC"/>
    <property type="match status" value="1"/>
</dbReference>
<dbReference type="GO" id="GO:0000155">
    <property type="term" value="F:phosphorelay sensor kinase activity"/>
    <property type="evidence" value="ECO:0007669"/>
    <property type="project" value="InterPro"/>
</dbReference>
<dbReference type="Gene3D" id="3.30.565.10">
    <property type="entry name" value="Histidine kinase-like ATPase, C-terminal domain"/>
    <property type="match status" value="1"/>
</dbReference>
<dbReference type="SMART" id="SM00387">
    <property type="entry name" value="HATPase_c"/>
    <property type="match status" value="1"/>
</dbReference>
<dbReference type="PANTHER" id="PTHR24421">
    <property type="entry name" value="NITRATE/NITRITE SENSOR PROTEIN NARX-RELATED"/>
    <property type="match status" value="1"/>
</dbReference>
<evidence type="ECO:0000256" key="1">
    <source>
        <dbReference type="ARBA" id="ARBA00022679"/>
    </source>
</evidence>
<dbReference type="CDD" id="cd16917">
    <property type="entry name" value="HATPase_UhpB-NarQ-NarX-like"/>
    <property type="match status" value="1"/>
</dbReference>
<reference evidence="7" key="1">
    <citation type="submission" date="2006-09" db="EMBL/GenBank/DDBJ databases">
        <title>Complete sequence of Rhodopseudomonas palustris BisA53.</title>
        <authorList>
            <consortium name="US DOE Joint Genome Institute"/>
            <person name="Copeland A."/>
            <person name="Lucas S."/>
            <person name="Lapidus A."/>
            <person name="Barry K."/>
            <person name="Detter J.C."/>
            <person name="Glavina del Rio T."/>
            <person name="Hammon N."/>
            <person name="Israni S."/>
            <person name="Dalin E."/>
            <person name="Tice H."/>
            <person name="Pitluck S."/>
            <person name="Chain P."/>
            <person name="Malfatti S."/>
            <person name="Shin M."/>
            <person name="Vergez L."/>
            <person name="Schmutz J."/>
            <person name="Larimer F."/>
            <person name="Land M."/>
            <person name="Hauser L."/>
            <person name="Pelletier D.A."/>
            <person name="Kyrpides N."/>
            <person name="Kim E."/>
            <person name="Harwood C.S."/>
            <person name="Oda Y."/>
            <person name="Richardson P."/>
        </authorList>
    </citation>
    <scope>NUCLEOTIDE SEQUENCE [LARGE SCALE GENOMIC DNA]</scope>
    <source>
        <strain evidence="7">BisA53</strain>
    </source>
</reference>
<dbReference type="OrthoDB" id="9778496at2"/>
<dbReference type="InterPro" id="IPR003594">
    <property type="entry name" value="HATPase_dom"/>
</dbReference>
<dbReference type="InterPro" id="IPR001789">
    <property type="entry name" value="Sig_transdc_resp-reg_receiver"/>
</dbReference>
<dbReference type="Pfam" id="PF02518">
    <property type="entry name" value="HATPase_c"/>
    <property type="match status" value="1"/>
</dbReference>
<evidence type="ECO:0000259" key="6">
    <source>
        <dbReference type="PROSITE" id="PS50110"/>
    </source>
</evidence>
<dbReference type="EC" id="2.7.3.-" evidence="7"/>
<protein>
    <submittedName>
        <fullName evidence="7">Response regulator receiver sensor signal transduction histidine kinase</fullName>
        <ecNumber evidence="7">2.7.3.-</ecNumber>
    </submittedName>
</protein>
<evidence type="ECO:0000313" key="7">
    <source>
        <dbReference type="EMBL" id="ABJ04592.1"/>
    </source>
</evidence>
<evidence type="ECO:0000259" key="5">
    <source>
        <dbReference type="PROSITE" id="PS50109"/>
    </source>
</evidence>
<dbReference type="PROSITE" id="PS50110">
    <property type="entry name" value="RESPONSE_REGULATORY"/>
    <property type="match status" value="1"/>
</dbReference>
<dbReference type="EMBL" id="CP000463">
    <property type="protein sequence ID" value="ABJ04592.1"/>
    <property type="molecule type" value="Genomic_DNA"/>
</dbReference>
<dbReference type="InterPro" id="IPR011712">
    <property type="entry name" value="Sig_transdc_His_kin_sub3_dim/P"/>
</dbReference>
<evidence type="ECO:0000256" key="3">
    <source>
        <dbReference type="ARBA" id="ARBA00023012"/>
    </source>
</evidence>
<dbReference type="SUPFAM" id="SSF52172">
    <property type="entry name" value="CheY-like"/>
    <property type="match status" value="1"/>
</dbReference>
<dbReference type="InterPro" id="IPR005467">
    <property type="entry name" value="His_kinase_dom"/>
</dbReference>
<dbReference type="Gene3D" id="3.40.50.2300">
    <property type="match status" value="1"/>
</dbReference>
<gene>
    <name evidence="7" type="ordered locus">RPE_0634</name>
</gene>
<feature type="domain" description="Histidine kinase" evidence="5">
    <location>
        <begin position="179"/>
        <end position="376"/>
    </location>
</feature>
<dbReference type="STRING" id="316055.RPE_0634"/>
<feature type="domain" description="Response regulatory" evidence="6">
    <location>
        <begin position="7"/>
        <end position="124"/>
    </location>
</feature>
<evidence type="ECO:0000256" key="2">
    <source>
        <dbReference type="ARBA" id="ARBA00022777"/>
    </source>
</evidence>
<dbReference type="HOGENOM" id="CLU_733367_0_0_5"/>
<dbReference type="GO" id="GO:0046983">
    <property type="term" value="F:protein dimerization activity"/>
    <property type="evidence" value="ECO:0007669"/>
    <property type="project" value="InterPro"/>
</dbReference>
<dbReference type="Pfam" id="PF07730">
    <property type="entry name" value="HisKA_3"/>
    <property type="match status" value="1"/>
</dbReference>
<dbReference type="Gene3D" id="1.20.5.1930">
    <property type="match status" value="1"/>
</dbReference>
<dbReference type="eggNOG" id="COG4585">
    <property type="taxonomic scope" value="Bacteria"/>
</dbReference>
<evidence type="ECO:0000256" key="4">
    <source>
        <dbReference type="PROSITE-ProRule" id="PRU00169"/>
    </source>
</evidence>
<dbReference type="SUPFAM" id="SSF55874">
    <property type="entry name" value="ATPase domain of HSP90 chaperone/DNA topoisomerase II/histidine kinase"/>
    <property type="match status" value="1"/>
</dbReference>
<keyword evidence="4" id="KW-0597">Phosphoprotein</keyword>
<dbReference type="Pfam" id="PF00072">
    <property type="entry name" value="Response_reg"/>
    <property type="match status" value="1"/>
</dbReference>
<dbReference type="GO" id="GO:0016020">
    <property type="term" value="C:membrane"/>
    <property type="evidence" value="ECO:0007669"/>
    <property type="project" value="InterPro"/>
</dbReference>
<dbReference type="SMART" id="SM00448">
    <property type="entry name" value="REC"/>
    <property type="match status" value="1"/>
</dbReference>
<sequence length="379" mass="41970">MTDIVHRILIVDDAQIEYLALERMLQKIPRFRTELDWIAGYAEAQAAIEQGSHDLYFIDYRLGPDNGLDLIRHARRKGITKPIIVLTGHGSAAVDEVAAEVGANDYLVKGEFNVVLLERAIRYATRNAQNLAKLDQRLLQWKATAQELQLQTGLRAAAEAEVQQVLRKTMSDQEAERKRIARELHDNLGQSVVLVQLGLDAIARSVPIHNDIVEKTVALKRIARDIGTSLHRIAWEVRPVALDTLGLVDAITQLVSDWEPLCSLKFDLHLGSGDRRLPPDTESTLYRIVQEGITNVVRHANASRVGIILDIRGDDIICIIEDDGIGMSEVTAQEGAPRRLGLLGMRERLALIDGSIEIESSQTKGTALFVKVPLGASSD</sequence>
<accession>Q07TZ2</accession>